<feature type="compositionally biased region" description="Polar residues" evidence="1">
    <location>
        <begin position="61"/>
        <end position="86"/>
    </location>
</feature>
<evidence type="ECO:0000313" key="4">
    <source>
        <dbReference type="Proteomes" id="UP000193498"/>
    </source>
</evidence>
<feature type="region of interest" description="Disordered" evidence="1">
    <location>
        <begin position="166"/>
        <end position="280"/>
    </location>
</feature>
<sequence>MTTNTPNPEQLKQLCELFPEADEEVCRAVYESHAGDLEASINAMLSITDPSYIPDEVPPFTQDSLPPSETPTAPDPTSVTSTSEQQMKADEELARALMAEEERQASQAQQANRPPLPARRSSSSDMDPTLQEIKEKINVFTDNTVKKIKDLYNRYLMPEYEDLYGQQMPSHAQYEQNTSQNPTGNQNQTPRWNRNESSQYNHTDFLEDPDDMRSASIIDSPFQNSTPPPPPPRNKIDSTGFETVSIEGSEPNELKDELNTPATKKPTSSSEAVATLTSSNTDIIDTPVSLTATEPSLPINPPETSAVVAPSASDKTISAFSAPEASAILAPAIPTLPEGTEEKSLNTTVEPIVSSAPVKSEIVASPPTGSSNDDTEPKDILEELATEQTTTATEIPASSNQVSSITEEFSKTRV</sequence>
<dbReference type="GO" id="GO:0006511">
    <property type="term" value="P:ubiquitin-dependent protein catabolic process"/>
    <property type="evidence" value="ECO:0007669"/>
    <property type="project" value="TreeGrafter"/>
</dbReference>
<proteinExistence type="predicted"/>
<dbReference type="Proteomes" id="UP000193498">
    <property type="component" value="Unassembled WGS sequence"/>
</dbReference>
<dbReference type="SMART" id="SM00546">
    <property type="entry name" value="CUE"/>
    <property type="match status" value="1"/>
</dbReference>
<dbReference type="PROSITE" id="PS51140">
    <property type="entry name" value="CUE"/>
    <property type="match status" value="1"/>
</dbReference>
<dbReference type="CDD" id="cd14279">
    <property type="entry name" value="CUE"/>
    <property type="match status" value="1"/>
</dbReference>
<feature type="domain" description="CUE" evidence="2">
    <location>
        <begin position="6"/>
        <end position="49"/>
    </location>
</feature>
<dbReference type="AlphaFoldDB" id="A0A1Y1XXR5"/>
<feature type="compositionally biased region" description="Low complexity" evidence="1">
    <location>
        <begin position="105"/>
        <end position="124"/>
    </location>
</feature>
<evidence type="ECO:0000259" key="2">
    <source>
        <dbReference type="PROSITE" id="PS51140"/>
    </source>
</evidence>
<dbReference type="SUPFAM" id="SSF46934">
    <property type="entry name" value="UBA-like"/>
    <property type="match status" value="1"/>
</dbReference>
<feature type="region of interest" description="Disordered" evidence="1">
    <location>
        <begin position="49"/>
        <end position="130"/>
    </location>
</feature>
<dbReference type="GO" id="GO:0043130">
    <property type="term" value="F:ubiquitin binding"/>
    <property type="evidence" value="ECO:0007669"/>
    <property type="project" value="InterPro"/>
</dbReference>
<dbReference type="STRING" id="1314790.A0A1Y1XXR5"/>
<feature type="region of interest" description="Disordered" evidence="1">
    <location>
        <begin position="357"/>
        <end position="414"/>
    </location>
</feature>
<dbReference type="Gene3D" id="1.10.8.10">
    <property type="entry name" value="DNA helicase RuvA subunit, C-terminal domain"/>
    <property type="match status" value="1"/>
</dbReference>
<feature type="compositionally biased region" description="Polar residues" evidence="1">
    <location>
        <begin position="167"/>
        <end position="202"/>
    </location>
</feature>
<protein>
    <recommendedName>
        <fullName evidence="2">CUE domain-containing protein</fullName>
    </recommendedName>
</protein>
<dbReference type="PANTHER" id="PTHR16461:SF5">
    <property type="entry name" value="TOLL-INTERACTING PROTEIN"/>
    <property type="match status" value="1"/>
</dbReference>
<reference evidence="3 4" key="1">
    <citation type="submission" date="2016-07" db="EMBL/GenBank/DDBJ databases">
        <title>Pervasive Adenine N6-methylation of Active Genes in Fungi.</title>
        <authorList>
            <consortium name="DOE Joint Genome Institute"/>
            <person name="Mondo S.J."/>
            <person name="Dannebaum R.O."/>
            <person name="Kuo R.C."/>
            <person name="Labutti K."/>
            <person name="Haridas S."/>
            <person name="Kuo A."/>
            <person name="Salamov A."/>
            <person name="Ahrendt S.R."/>
            <person name="Lipzen A."/>
            <person name="Sullivan W."/>
            <person name="Andreopoulos W.B."/>
            <person name="Clum A."/>
            <person name="Lindquist E."/>
            <person name="Daum C."/>
            <person name="Ramamoorthy G.K."/>
            <person name="Gryganskyi A."/>
            <person name="Culley D."/>
            <person name="Magnuson J.K."/>
            <person name="James T.Y."/>
            <person name="O'Malley M.A."/>
            <person name="Stajich J.E."/>
            <person name="Spatafora J.W."/>
            <person name="Visel A."/>
            <person name="Grigoriev I.V."/>
        </authorList>
    </citation>
    <scope>NUCLEOTIDE SEQUENCE [LARGE SCALE GENOMIC DNA]</scope>
    <source>
        <strain evidence="3 4">CBS 931.73</strain>
    </source>
</reference>
<dbReference type="InParanoid" id="A0A1Y1XXR5"/>
<dbReference type="InterPro" id="IPR009060">
    <property type="entry name" value="UBA-like_sf"/>
</dbReference>
<dbReference type="EMBL" id="MCFE01000376">
    <property type="protein sequence ID" value="ORX90529.1"/>
    <property type="molecule type" value="Genomic_DNA"/>
</dbReference>
<comment type="caution">
    <text evidence="3">The sequence shown here is derived from an EMBL/GenBank/DDBJ whole genome shotgun (WGS) entry which is preliminary data.</text>
</comment>
<dbReference type="InterPro" id="IPR003892">
    <property type="entry name" value="CUE"/>
</dbReference>
<evidence type="ECO:0000256" key="1">
    <source>
        <dbReference type="SAM" id="MobiDB-lite"/>
    </source>
</evidence>
<dbReference type="OrthoDB" id="9942608at2759"/>
<dbReference type="GO" id="GO:0005737">
    <property type="term" value="C:cytoplasm"/>
    <property type="evidence" value="ECO:0007669"/>
    <property type="project" value="TreeGrafter"/>
</dbReference>
<dbReference type="PANTHER" id="PTHR16461">
    <property type="entry name" value="TOLL-INTERACTING PROTEIN"/>
    <property type="match status" value="1"/>
</dbReference>
<dbReference type="GO" id="GO:0031624">
    <property type="term" value="F:ubiquitin conjugating enzyme binding"/>
    <property type="evidence" value="ECO:0007669"/>
    <property type="project" value="TreeGrafter"/>
</dbReference>
<feature type="compositionally biased region" description="Polar residues" evidence="1">
    <location>
        <begin position="396"/>
        <end position="407"/>
    </location>
</feature>
<feature type="compositionally biased region" description="Polar residues" evidence="1">
    <location>
        <begin position="260"/>
        <end position="280"/>
    </location>
</feature>
<evidence type="ECO:0000313" key="3">
    <source>
        <dbReference type="EMBL" id="ORX90529.1"/>
    </source>
</evidence>
<keyword evidence="4" id="KW-1185">Reference proteome</keyword>
<organism evidence="3 4">
    <name type="scientific">Basidiobolus meristosporus CBS 931.73</name>
    <dbReference type="NCBI Taxonomy" id="1314790"/>
    <lineage>
        <taxon>Eukaryota</taxon>
        <taxon>Fungi</taxon>
        <taxon>Fungi incertae sedis</taxon>
        <taxon>Zoopagomycota</taxon>
        <taxon>Entomophthoromycotina</taxon>
        <taxon>Basidiobolomycetes</taxon>
        <taxon>Basidiobolales</taxon>
        <taxon>Basidiobolaceae</taxon>
        <taxon>Basidiobolus</taxon>
    </lineage>
</organism>
<accession>A0A1Y1XXR5</accession>
<name>A0A1Y1XXR5_9FUNG</name>
<gene>
    <name evidence="3" type="ORF">K493DRAFT_339952</name>
</gene>
<feature type="compositionally biased region" description="Basic and acidic residues" evidence="1">
    <location>
        <begin position="87"/>
        <end position="104"/>
    </location>
</feature>